<dbReference type="EMBL" id="CP022163">
    <property type="protein sequence ID" value="ATB28282.1"/>
    <property type="molecule type" value="Genomic_DNA"/>
</dbReference>
<dbReference type="PANTHER" id="PTHR33164:SF106">
    <property type="entry name" value="TRANSCRIPTIONAL REGULATORY PROTEIN"/>
    <property type="match status" value="1"/>
</dbReference>
<dbReference type="Gene3D" id="1.10.10.10">
    <property type="entry name" value="Winged helix-like DNA-binding domain superfamily/Winged helix DNA-binding domain"/>
    <property type="match status" value="1"/>
</dbReference>
<evidence type="ECO:0000259" key="2">
    <source>
        <dbReference type="PROSITE" id="PS50995"/>
    </source>
</evidence>
<protein>
    <submittedName>
        <fullName evidence="3">Transcriptional regulator, MarR family</fullName>
    </submittedName>
</protein>
<dbReference type="InterPro" id="IPR039422">
    <property type="entry name" value="MarR/SlyA-like"/>
</dbReference>
<evidence type="ECO:0000256" key="1">
    <source>
        <dbReference type="SAM" id="MobiDB-lite"/>
    </source>
</evidence>
<feature type="region of interest" description="Disordered" evidence="1">
    <location>
        <begin position="1"/>
        <end position="22"/>
    </location>
</feature>
<dbReference type="AlphaFoldDB" id="A0A250IAU2"/>
<feature type="compositionally biased region" description="Basic residues" evidence="1">
    <location>
        <begin position="178"/>
        <end position="188"/>
    </location>
</feature>
<dbReference type="SUPFAM" id="SSF46785">
    <property type="entry name" value="Winged helix' DNA-binding domain"/>
    <property type="match status" value="1"/>
</dbReference>
<accession>A0A250IAU2</accession>
<dbReference type="InterPro" id="IPR000835">
    <property type="entry name" value="HTH_MarR-typ"/>
</dbReference>
<feature type="region of interest" description="Disordered" evidence="1">
    <location>
        <begin position="165"/>
        <end position="188"/>
    </location>
</feature>
<evidence type="ECO:0000313" key="4">
    <source>
        <dbReference type="Proteomes" id="UP000217289"/>
    </source>
</evidence>
<dbReference type="GO" id="GO:0003700">
    <property type="term" value="F:DNA-binding transcription factor activity"/>
    <property type="evidence" value="ECO:0007669"/>
    <property type="project" value="InterPro"/>
</dbReference>
<dbReference type="InterPro" id="IPR036390">
    <property type="entry name" value="WH_DNA-bd_sf"/>
</dbReference>
<dbReference type="PANTHER" id="PTHR33164">
    <property type="entry name" value="TRANSCRIPTIONAL REGULATOR, MARR FAMILY"/>
    <property type="match status" value="1"/>
</dbReference>
<dbReference type="KEGG" id="mbd:MEBOL_001728"/>
<gene>
    <name evidence="3" type="ORF">MEBOL_001728</name>
</gene>
<dbReference type="PROSITE" id="PS50995">
    <property type="entry name" value="HTH_MARR_2"/>
    <property type="match status" value="1"/>
</dbReference>
<dbReference type="Proteomes" id="UP000217289">
    <property type="component" value="Chromosome"/>
</dbReference>
<dbReference type="PRINTS" id="PR00598">
    <property type="entry name" value="HTHMARR"/>
</dbReference>
<reference evidence="3 4" key="1">
    <citation type="submission" date="2017-06" db="EMBL/GenBank/DDBJ databases">
        <authorList>
            <person name="Kim H.J."/>
            <person name="Triplett B.A."/>
        </authorList>
    </citation>
    <scope>NUCLEOTIDE SEQUENCE [LARGE SCALE GENOMIC DNA]</scope>
    <source>
        <strain evidence="3 4">DSM 14713</strain>
    </source>
</reference>
<dbReference type="SMART" id="SM00347">
    <property type="entry name" value="HTH_MARR"/>
    <property type="match status" value="1"/>
</dbReference>
<dbReference type="GO" id="GO:0006950">
    <property type="term" value="P:response to stress"/>
    <property type="evidence" value="ECO:0007669"/>
    <property type="project" value="TreeGrafter"/>
</dbReference>
<dbReference type="InterPro" id="IPR036388">
    <property type="entry name" value="WH-like_DNA-bd_sf"/>
</dbReference>
<evidence type="ECO:0000313" key="3">
    <source>
        <dbReference type="EMBL" id="ATB28282.1"/>
    </source>
</evidence>
<sequence length="188" mass="20258">MARGARPSGPPEGSKKARSRSLGEGISGRLRLIALLTRRIEQRVGELLGINLTDLVALDHLIAQGPKTPSDLASLLEVTTAASTHIVDRLERAGHVSREPDATDRRKVLVVPVAASVDRVRQVVEPVLERLDAIIDGLSEADVAVIERFLGQIIDFYVAELQRPLGTPTPSKPSSNPPRRRGKGPSHG</sequence>
<dbReference type="Pfam" id="PF01047">
    <property type="entry name" value="MarR"/>
    <property type="match status" value="1"/>
</dbReference>
<name>A0A250IAU2_9BACT</name>
<proteinExistence type="predicted"/>
<keyword evidence="4" id="KW-1185">Reference proteome</keyword>
<feature type="domain" description="HTH marR-type" evidence="2">
    <location>
        <begin position="26"/>
        <end position="155"/>
    </location>
</feature>
<organism evidence="3 4">
    <name type="scientific">Melittangium boletus DSM 14713</name>
    <dbReference type="NCBI Taxonomy" id="1294270"/>
    <lineage>
        <taxon>Bacteria</taxon>
        <taxon>Pseudomonadati</taxon>
        <taxon>Myxococcota</taxon>
        <taxon>Myxococcia</taxon>
        <taxon>Myxococcales</taxon>
        <taxon>Cystobacterineae</taxon>
        <taxon>Archangiaceae</taxon>
        <taxon>Melittangium</taxon>
    </lineage>
</organism>